<dbReference type="Gene3D" id="3.40.50.720">
    <property type="entry name" value="NAD(P)-binding Rossmann-like Domain"/>
    <property type="match status" value="1"/>
</dbReference>
<reference evidence="3" key="1">
    <citation type="submission" date="2019-02" db="EMBL/GenBank/DDBJ databases">
        <authorList>
            <person name="Vechtova P."/>
            <person name="Dzyuba B."/>
            <person name="Dzyuba V."/>
            <person name="Silveira A.N."/>
            <person name="Silveira R.V."/>
            <person name="Fussy Z."/>
            <person name="Grubhoffer L."/>
            <person name="Rodina M."/>
            <person name="Sterba J."/>
        </authorList>
    </citation>
    <scope>NUCLEOTIDE SEQUENCE</scope>
</reference>
<evidence type="ECO:0000313" key="3">
    <source>
        <dbReference type="EMBL" id="UXL88867.1"/>
    </source>
</evidence>
<dbReference type="GO" id="GO:0006635">
    <property type="term" value="P:fatty acid beta-oxidation"/>
    <property type="evidence" value="ECO:0007669"/>
    <property type="project" value="TreeGrafter"/>
</dbReference>
<name>A0A977R7E7_POTMO</name>
<dbReference type="GO" id="GO:0070403">
    <property type="term" value="F:NAD+ binding"/>
    <property type="evidence" value="ECO:0007669"/>
    <property type="project" value="InterPro"/>
</dbReference>
<dbReference type="SUPFAM" id="SSF51735">
    <property type="entry name" value="NAD(P)-binding Rossmann-fold domains"/>
    <property type="match status" value="1"/>
</dbReference>
<accession>A0A977R7E7</accession>
<dbReference type="EMBL" id="MK542562">
    <property type="protein sequence ID" value="UXL88867.1"/>
    <property type="molecule type" value="mRNA"/>
</dbReference>
<dbReference type="InterPro" id="IPR036291">
    <property type="entry name" value="NAD(P)-bd_dom_sf"/>
</dbReference>
<sequence length="83" mass="8916">MAFVTRHFFRAMSSSSSVAIKHIMVIGGGLMGAGIAQVAAATGHSVILVDQTEDILKNSLKRIGSSIERISKKKFVDKPEVML</sequence>
<organism evidence="3">
    <name type="scientific">Potamotrygon motoro</name>
    <name type="common">Ocellate river stingray</name>
    <name type="synonym">Taeniura motoro</name>
    <dbReference type="NCBI Taxonomy" id="86373"/>
    <lineage>
        <taxon>Eukaryota</taxon>
        <taxon>Metazoa</taxon>
        <taxon>Chordata</taxon>
        <taxon>Craniata</taxon>
        <taxon>Vertebrata</taxon>
        <taxon>Chondrichthyes</taxon>
        <taxon>Elasmobranchii</taxon>
        <taxon>Batoidea</taxon>
        <taxon>Myliobatiformes</taxon>
        <taxon>Potamotrygonidae</taxon>
        <taxon>Potamotrygon</taxon>
    </lineage>
</organism>
<dbReference type="PANTHER" id="PTHR43561:SF3">
    <property type="entry name" value="HYDROXYACYL-COENZYME A DEHYDROGENASE, MITOCHONDRIAL"/>
    <property type="match status" value="1"/>
</dbReference>
<protein>
    <submittedName>
        <fullName evidence="3">3-hydroxyacyl-CoA dehydrogenase isoform 2</fullName>
    </submittedName>
</protein>
<dbReference type="PANTHER" id="PTHR43561">
    <property type="match status" value="1"/>
</dbReference>
<proteinExistence type="evidence at transcript level"/>
<keyword evidence="1" id="KW-0520">NAD</keyword>
<dbReference type="AlphaFoldDB" id="A0A977R7E7"/>
<dbReference type="InterPro" id="IPR052242">
    <property type="entry name" value="Mito_3-hydroxyacyl-CoA_DH"/>
</dbReference>
<dbReference type="GO" id="GO:0003857">
    <property type="term" value="F:(3S)-3-hydroxyacyl-CoA dehydrogenase (NAD+) activity"/>
    <property type="evidence" value="ECO:0007669"/>
    <property type="project" value="TreeGrafter"/>
</dbReference>
<dbReference type="InterPro" id="IPR006176">
    <property type="entry name" value="3-OHacyl-CoA_DH_NAD-bd"/>
</dbReference>
<evidence type="ECO:0000256" key="1">
    <source>
        <dbReference type="ARBA" id="ARBA00023027"/>
    </source>
</evidence>
<dbReference type="GO" id="GO:0005739">
    <property type="term" value="C:mitochondrion"/>
    <property type="evidence" value="ECO:0007669"/>
    <property type="project" value="TreeGrafter"/>
</dbReference>
<evidence type="ECO:0000259" key="2">
    <source>
        <dbReference type="Pfam" id="PF02737"/>
    </source>
</evidence>
<dbReference type="Pfam" id="PF02737">
    <property type="entry name" value="3HCDH_N"/>
    <property type="match status" value="1"/>
</dbReference>
<feature type="domain" description="3-hydroxyacyl-CoA dehydrogenase NAD binding" evidence="2">
    <location>
        <begin position="23"/>
        <end position="80"/>
    </location>
</feature>